<dbReference type="EMBL" id="JAEAOA010001964">
    <property type="protein sequence ID" value="KAK3588650.1"/>
    <property type="molecule type" value="Genomic_DNA"/>
</dbReference>
<protein>
    <submittedName>
        <fullName evidence="1">Uncharacterized protein</fullName>
    </submittedName>
</protein>
<dbReference type="AlphaFoldDB" id="A0AAE0SAX5"/>
<comment type="caution">
    <text evidence="1">The sequence shown here is derived from an EMBL/GenBank/DDBJ whole genome shotgun (WGS) entry which is preliminary data.</text>
</comment>
<sequence length="234" mass="26669">MLSHIQKWTDTQAVFARYGIKSLSETPTCYHIEARDESTFISNFFIGLASGSLDDASLVEWINAVFRRTLHSIGKHHFLRSPGDIMGSFMVDIDICTTGDCPARTVCDGHRRYDGLLKICGFDTVSAIDTMYAWLVDDNSTEICLYRTRLAINVAAEAYTLIDQNAFSLGDYTASNQIRQKTCFTMELQILEQPYWNLTLPKARLSFADIYLTILYLQDETYTENAKYFIKRLG</sequence>
<gene>
    <name evidence="1" type="ORF">CHS0354_033490</name>
</gene>
<keyword evidence="2" id="KW-1185">Reference proteome</keyword>
<reference evidence="1" key="2">
    <citation type="journal article" date="2021" name="Genome Biol. Evol.">
        <title>Developing a high-quality reference genome for a parasitic bivalve with doubly uniparental inheritance (Bivalvia: Unionida).</title>
        <authorList>
            <person name="Smith C.H."/>
        </authorList>
    </citation>
    <scope>NUCLEOTIDE SEQUENCE</scope>
    <source>
        <strain evidence="1">CHS0354</strain>
        <tissue evidence="1">Mantle</tissue>
    </source>
</reference>
<organism evidence="1 2">
    <name type="scientific">Potamilus streckersoni</name>
    <dbReference type="NCBI Taxonomy" id="2493646"/>
    <lineage>
        <taxon>Eukaryota</taxon>
        <taxon>Metazoa</taxon>
        <taxon>Spiralia</taxon>
        <taxon>Lophotrochozoa</taxon>
        <taxon>Mollusca</taxon>
        <taxon>Bivalvia</taxon>
        <taxon>Autobranchia</taxon>
        <taxon>Heteroconchia</taxon>
        <taxon>Palaeoheterodonta</taxon>
        <taxon>Unionida</taxon>
        <taxon>Unionoidea</taxon>
        <taxon>Unionidae</taxon>
        <taxon>Ambleminae</taxon>
        <taxon>Lampsilini</taxon>
        <taxon>Potamilus</taxon>
    </lineage>
</organism>
<reference evidence="1" key="1">
    <citation type="journal article" date="2021" name="Genome Biol. Evol.">
        <title>A High-Quality Reference Genome for a Parasitic Bivalve with Doubly Uniparental Inheritance (Bivalvia: Unionida).</title>
        <authorList>
            <person name="Smith C.H."/>
        </authorList>
    </citation>
    <scope>NUCLEOTIDE SEQUENCE</scope>
    <source>
        <strain evidence="1">CHS0354</strain>
    </source>
</reference>
<dbReference type="Proteomes" id="UP001195483">
    <property type="component" value="Unassembled WGS sequence"/>
</dbReference>
<name>A0AAE0SAX5_9BIVA</name>
<reference evidence="1" key="3">
    <citation type="submission" date="2023-05" db="EMBL/GenBank/DDBJ databases">
        <authorList>
            <person name="Smith C.H."/>
        </authorList>
    </citation>
    <scope>NUCLEOTIDE SEQUENCE</scope>
    <source>
        <strain evidence="1">CHS0354</strain>
        <tissue evidence="1">Mantle</tissue>
    </source>
</reference>
<proteinExistence type="predicted"/>
<accession>A0AAE0SAX5</accession>
<evidence type="ECO:0000313" key="2">
    <source>
        <dbReference type="Proteomes" id="UP001195483"/>
    </source>
</evidence>
<evidence type="ECO:0000313" key="1">
    <source>
        <dbReference type="EMBL" id="KAK3588650.1"/>
    </source>
</evidence>